<dbReference type="PANTHER" id="PTHR42060">
    <property type="entry name" value="NHL REPEAT-CONTAINING PROTEIN-RELATED"/>
    <property type="match status" value="1"/>
</dbReference>
<evidence type="ECO:0000313" key="2">
    <source>
        <dbReference type="Proteomes" id="UP001224890"/>
    </source>
</evidence>
<dbReference type="Proteomes" id="UP001224890">
    <property type="component" value="Unassembled WGS sequence"/>
</dbReference>
<dbReference type="InterPro" id="IPR052998">
    <property type="entry name" value="Hetero-Diels-Alderase-like"/>
</dbReference>
<organism evidence="1 2">
    <name type="scientific">Colletotrichum godetiae</name>
    <dbReference type="NCBI Taxonomy" id="1209918"/>
    <lineage>
        <taxon>Eukaryota</taxon>
        <taxon>Fungi</taxon>
        <taxon>Dikarya</taxon>
        <taxon>Ascomycota</taxon>
        <taxon>Pezizomycotina</taxon>
        <taxon>Sordariomycetes</taxon>
        <taxon>Hypocreomycetidae</taxon>
        <taxon>Glomerellales</taxon>
        <taxon>Glomerellaceae</taxon>
        <taxon>Colletotrichum</taxon>
        <taxon>Colletotrichum acutatum species complex</taxon>
    </lineage>
</organism>
<dbReference type="AlphaFoldDB" id="A0AAJ0EW55"/>
<keyword evidence="2" id="KW-1185">Reference proteome</keyword>
<dbReference type="Gene3D" id="2.120.10.30">
    <property type="entry name" value="TolB, C-terminal domain"/>
    <property type="match status" value="1"/>
</dbReference>
<gene>
    <name evidence="1" type="ORF">BDP55DRAFT_716773</name>
</gene>
<name>A0AAJ0EW55_9PEZI</name>
<sequence>MSTSSLHTAHHRFHAKTTTSTSTAKALIVAAQSYGRQFNAFAHESTASAIFTMDGSQISPPPKNHSRLEKLVHLPTVQSLHGIAQVSVSSGHETYIVIGGKQTGLNDPVKGQFKHVKARKISDTSEQSAFHNGVASIPSANNAVLISDSTVGIVGYLNVTTHDFGTSTFVFQERATPPGASFTIGVNGIRVRDSYLYWTNSFLFSLFRMPINLLGYSVPDAMPELVANLSSSFTVADDFAFGSNGGVYIATNFDNSVTCVDTTTRVTTTVVGSKDNLLVAGSTAVVFGKGDEGEALYVSTSGALAAPVNGTVTEGAKVVAVEIASSELPLRAC</sequence>
<accession>A0AAJ0EW55</accession>
<evidence type="ECO:0000313" key="1">
    <source>
        <dbReference type="EMBL" id="KAK1673854.1"/>
    </source>
</evidence>
<dbReference type="PANTHER" id="PTHR42060:SF1">
    <property type="entry name" value="NHL REPEAT-CONTAINING PROTEIN"/>
    <property type="match status" value="1"/>
</dbReference>
<dbReference type="RefSeq" id="XP_060427857.1">
    <property type="nucleotide sequence ID" value="XM_060578349.1"/>
</dbReference>
<dbReference type="InterPro" id="IPR011042">
    <property type="entry name" value="6-blade_b-propeller_TolB-like"/>
</dbReference>
<comment type="caution">
    <text evidence="1">The sequence shown here is derived from an EMBL/GenBank/DDBJ whole genome shotgun (WGS) entry which is preliminary data.</text>
</comment>
<dbReference type="GeneID" id="85462875"/>
<dbReference type="SUPFAM" id="SSF63829">
    <property type="entry name" value="Calcium-dependent phosphotriesterase"/>
    <property type="match status" value="1"/>
</dbReference>
<evidence type="ECO:0008006" key="3">
    <source>
        <dbReference type="Google" id="ProtNLM"/>
    </source>
</evidence>
<protein>
    <recommendedName>
        <fullName evidence="3">Quino amine dehydrogenase beta chain</fullName>
    </recommendedName>
</protein>
<dbReference type="EMBL" id="JAHMHR010000028">
    <property type="protein sequence ID" value="KAK1673854.1"/>
    <property type="molecule type" value="Genomic_DNA"/>
</dbReference>
<reference evidence="1" key="1">
    <citation type="submission" date="2021-06" db="EMBL/GenBank/DDBJ databases">
        <title>Comparative genomics, transcriptomics and evolutionary studies reveal genomic signatures of adaptation to plant cell wall in hemibiotrophic fungi.</title>
        <authorList>
            <consortium name="DOE Joint Genome Institute"/>
            <person name="Baroncelli R."/>
            <person name="Diaz J.F."/>
            <person name="Benocci T."/>
            <person name="Peng M."/>
            <person name="Battaglia E."/>
            <person name="Haridas S."/>
            <person name="Andreopoulos W."/>
            <person name="Labutti K."/>
            <person name="Pangilinan J."/>
            <person name="Floch G.L."/>
            <person name="Makela M.R."/>
            <person name="Henrissat B."/>
            <person name="Grigoriev I.V."/>
            <person name="Crouch J.A."/>
            <person name="De Vries R.P."/>
            <person name="Sukno S.A."/>
            <person name="Thon M.R."/>
        </authorList>
    </citation>
    <scope>NUCLEOTIDE SEQUENCE</scope>
    <source>
        <strain evidence="1">CBS 193.32</strain>
    </source>
</reference>
<proteinExistence type="predicted"/>